<feature type="transmembrane region" description="Helical" evidence="1">
    <location>
        <begin position="16"/>
        <end position="41"/>
    </location>
</feature>
<comment type="caution">
    <text evidence="2">The sequence shown here is derived from an EMBL/GenBank/DDBJ whole genome shotgun (WGS) entry which is preliminary data.</text>
</comment>
<keyword evidence="1" id="KW-0812">Transmembrane</keyword>
<gene>
    <name evidence="2" type="ORF">EV213_10185</name>
</gene>
<evidence type="ECO:0000313" key="2">
    <source>
        <dbReference type="EMBL" id="TDQ42656.1"/>
    </source>
</evidence>
<accession>A0A4R6UA03</accession>
<evidence type="ECO:0000313" key="3">
    <source>
        <dbReference type="Proteomes" id="UP000295632"/>
    </source>
</evidence>
<sequence length="76" mass="8911">MMKVAIFRLRLEREALITYIVFGAVFMFALFWVNLLIMTLIGKTKRERSISSIFFYTLLQCVLIMGAFAVLDLWII</sequence>
<keyword evidence="1" id="KW-0472">Membrane</keyword>
<organism evidence="2 3">
    <name type="scientific">Aureibacillus halotolerans</name>
    <dbReference type="NCBI Taxonomy" id="1508390"/>
    <lineage>
        <taxon>Bacteria</taxon>
        <taxon>Bacillati</taxon>
        <taxon>Bacillota</taxon>
        <taxon>Bacilli</taxon>
        <taxon>Bacillales</taxon>
        <taxon>Bacillaceae</taxon>
        <taxon>Aureibacillus</taxon>
    </lineage>
</organism>
<proteinExistence type="predicted"/>
<name>A0A4R6UA03_9BACI</name>
<reference evidence="2 3" key="1">
    <citation type="submission" date="2019-03" db="EMBL/GenBank/DDBJ databases">
        <title>Genomic Encyclopedia of Type Strains, Phase IV (KMG-IV): sequencing the most valuable type-strain genomes for metagenomic binning, comparative biology and taxonomic classification.</title>
        <authorList>
            <person name="Goeker M."/>
        </authorList>
    </citation>
    <scope>NUCLEOTIDE SEQUENCE [LARGE SCALE GENOMIC DNA]</scope>
    <source>
        <strain evidence="2 3">DSM 28697</strain>
    </source>
</reference>
<dbReference type="EMBL" id="SNYJ01000001">
    <property type="protein sequence ID" value="TDQ42656.1"/>
    <property type="molecule type" value="Genomic_DNA"/>
</dbReference>
<evidence type="ECO:0000256" key="1">
    <source>
        <dbReference type="SAM" id="Phobius"/>
    </source>
</evidence>
<keyword evidence="3" id="KW-1185">Reference proteome</keyword>
<feature type="transmembrane region" description="Helical" evidence="1">
    <location>
        <begin position="53"/>
        <end position="75"/>
    </location>
</feature>
<dbReference type="AlphaFoldDB" id="A0A4R6UA03"/>
<keyword evidence="1" id="KW-1133">Transmembrane helix</keyword>
<protein>
    <submittedName>
        <fullName evidence="2">Uncharacterized protein</fullName>
    </submittedName>
</protein>
<dbReference type="Proteomes" id="UP000295632">
    <property type="component" value="Unassembled WGS sequence"/>
</dbReference>